<comment type="caution">
    <text evidence="2">The sequence shown here is derived from an EMBL/GenBank/DDBJ whole genome shotgun (WGS) entry which is preliminary data.</text>
</comment>
<reference evidence="4 5" key="1">
    <citation type="submission" date="2019-09" db="EMBL/GenBank/DDBJ databases">
        <title>Distinct polysaccharide growth profiles of human intestinal Prevotella copri isolates.</title>
        <authorList>
            <person name="Fehlner-Peach H."/>
            <person name="Magnabosco C."/>
            <person name="Raghavan V."/>
            <person name="Scher J.U."/>
            <person name="Tett A."/>
            <person name="Cox L.M."/>
            <person name="Gottsegen C."/>
            <person name="Watters A."/>
            <person name="Wiltshire- Gordon J.D."/>
            <person name="Segata N."/>
            <person name="Bonneau R."/>
            <person name="Littman D.R."/>
        </authorList>
    </citation>
    <scope>NUCLEOTIDE SEQUENCE [LARGE SCALE GENOMIC DNA]</scope>
    <source>
        <strain evidence="2">IA622</strain>
        <strain evidence="5">iA622</strain>
        <strain evidence="4">iA624</strain>
        <strain evidence="3">IA624</strain>
    </source>
</reference>
<dbReference type="Proteomes" id="UP000405805">
    <property type="component" value="Unassembled WGS sequence"/>
</dbReference>
<dbReference type="RefSeq" id="WP_153098249.1">
    <property type="nucleotide sequence ID" value="NZ_VZBP01000214.1"/>
</dbReference>
<evidence type="ECO:0008006" key="6">
    <source>
        <dbReference type="Google" id="ProtNLM"/>
    </source>
</evidence>
<evidence type="ECO:0000313" key="4">
    <source>
        <dbReference type="Proteomes" id="UP000405805"/>
    </source>
</evidence>
<evidence type="ECO:0000313" key="3">
    <source>
        <dbReference type="EMBL" id="MQO11218.1"/>
    </source>
</evidence>
<keyword evidence="1" id="KW-0732">Signal</keyword>
<dbReference type="EMBL" id="VZCB01000059">
    <property type="protein sequence ID" value="MQN80832.1"/>
    <property type="molecule type" value="Genomic_DNA"/>
</dbReference>
<dbReference type="EMBL" id="VZBP01000214">
    <property type="protein sequence ID" value="MQO11218.1"/>
    <property type="molecule type" value="Genomic_DNA"/>
</dbReference>
<evidence type="ECO:0000313" key="2">
    <source>
        <dbReference type="EMBL" id="MQN80832.1"/>
    </source>
</evidence>
<name>A0A5P0WWF4_9BACT</name>
<evidence type="ECO:0000313" key="5">
    <source>
        <dbReference type="Proteomes" id="UP000480425"/>
    </source>
</evidence>
<feature type="signal peptide" evidence="1">
    <location>
        <begin position="1"/>
        <end position="19"/>
    </location>
</feature>
<dbReference type="Proteomes" id="UP000480425">
    <property type="component" value="Unassembled WGS sequence"/>
</dbReference>
<accession>A0A5P0WWF4</accession>
<proteinExistence type="predicted"/>
<organism evidence="2 5">
    <name type="scientific">Segatella copri</name>
    <dbReference type="NCBI Taxonomy" id="165179"/>
    <lineage>
        <taxon>Bacteria</taxon>
        <taxon>Pseudomonadati</taxon>
        <taxon>Bacteroidota</taxon>
        <taxon>Bacteroidia</taxon>
        <taxon>Bacteroidales</taxon>
        <taxon>Prevotellaceae</taxon>
        <taxon>Segatella</taxon>
    </lineage>
</organism>
<gene>
    <name evidence="3" type="ORF">F7D57_16310</name>
    <name evidence="2" type="ORF">F7D73_07670</name>
</gene>
<feature type="chain" id="PRO_5041088292" description="N-acetylmuramoyl-L-alanine amidase" evidence="1">
    <location>
        <begin position="20"/>
        <end position="78"/>
    </location>
</feature>
<sequence>MKKILLLLAAIMVTLTIDAQKMKFSGDNSCIKENVTAKLVIDVSHATWEKKESFRGHFSDEFDEILNISKLYPLAELI</sequence>
<protein>
    <recommendedName>
        <fullName evidence="6">N-acetylmuramoyl-L-alanine amidase</fullName>
    </recommendedName>
</protein>
<evidence type="ECO:0000256" key="1">
    <source>
        <dbReference type="SAM" id="SignalP"/>
    </source>
</evidence>
<dbReference type="AlphaFoldDB" id="A0A5P0WWF4"/>